<dbReference type="AlphaFoldDB" id="A0AAE8W968"/>
<name>A0AAE8W968_9ACTN</name>
<sequence length="1002" mass="110448">MRAGPHMRRRVLSPPVFAAERIPERVRVLRRSEEAHPGGHRHRRKRSAAPGQTCRSRKRRGESTMTATIPRLDRTTITSLAAPTGWTGTTRAVFAARYLHTLVGIRRLAALLAEQAPGPLAEADLMASLEAIGAAPADAQKRVLNHPSAAFWVDVAWNLVARRAHERFPEVHLVPHLREFARFALSALLLCGEGRLTADVRADSAGRISLPGSGVTLEGAAPWARTSLTVDNGHLAWSGQRLRVPRLAVGTELNWLDRDLRLGGRTEFTFAELDPAEARRWQDELNGHVDLIGAVCEPLAEELVGGLGVIVPVRSPDPSRLHVSGSFHEAPGLVALALGERMATAEALVHEYGHQKLNALLPLDPLIIDDTGEAVHYSPWRDDPRPLSGLLHAVYSFTSVADFYRALLDTPDVGGLDPRHVVNRVYRVVRQVRDGLSELRAAATLSPLGAAFVDAVTARIDACDGVLPAPASGDRRRIDAERAAHRARWDERHPAVPVASTERSARTGPHDAATCATLHALGLPKDWDLSSIVRRWYPGDSLLESVRALRLPRDGTAADVLPKTVPGESLIPDLAAAHVAYVCEDYRTAAVRYAACVNHDPRSPYFWQCYAFALRHLGRRDEALYILTHTATLMARRFPLSVDEDVRTTAEAMAWGLRLPDGAEPDPASVRPVNLPVTEAVERELRAGRYWGLVEATRGGGQLATLIAVANGLKPAMDLWIPHDGWPALRTLTEELGLVHHVDACFDRFSPQIDQVPPKQLTTTRAAFLPDLREGAEAHVFLARDQAALDRVVGSGWYPLIVDGKVVNKHRADHDTFGEALGYPECCQEFFRERNNWNEDNTYYAALRNTQGRPSALCNPYLRHTVYGLVPYMPCSYACPATMKFAGRLHEVIRAELPRYAEAIEQAMVKPLLCVSELRMYGFQGETVRHGDDGTVTITYTGAESLYPIEHTDPLSDLLRAGDRCTLDGNVIHIRRADTYIAGYEARGDRHGPECPFVISFI</sequence>
<protein>
    <recommendedName>
        <fullName evidence="4">HEXXH motif domain-containing protein</fullName>
    </recommendedName>
</protein>
<reference evidence="2 3" key="1">
    <citation type="submission" date="2019-03" db="EMBL/GenBank/DDBJ databases">
        <title>Comparative genomic analyses of the sweetpotato soil rot pathogen, Streptomyces ipomoeae.</title>
        <authorList>
            <person name="Ruschel Soares N."/>
            <person name="Badger J.H."/>
            <person name="Huguet-Tapia J.C."/>
            <person name="Clark C.A."/>
            <person name="Pettis G.S."/>
        </authorList>
    </citation>
    <scope>NUCLEOTIDE SEQUENCE [LARGE SCALE GENOMIC DNA]</scope>
    <source>
        <strain evidence="2 3">88-35</strain>
    </source>
</reference>
<comment type="caution">
    <text evidence="2">The sequence shown here is derived from an EMBL/GenBank/DDBJ whole genome shotgun (WGS) entry which is preliminary data.</text>
</comment>
<evidence type="ECO:0000313" key="3">
    <source>
        <dbReference type="Proteomes" id="UP000318720"/>
    </source>
</evidence>
<proteinExistence type="predicted"/>
<feature type="compositionally biased region" description="Basic residues" evidence="1">
    <location>
        <begin position="38"/>
        <end position="47"/>
    </location>
</feature>
<dbReference type="InterPro" id="IPR026337">
    <property type="entry name" value="AKG_HExxH"/>
</dbReference>
<feature type="region of interest" description="Disordered" evidence="1">
    <location>
        <begin position="31"/>
        <end position="64"/>
    </location>
</feature>
<accession>A0AAE8W968</accession>
<dbReference type="NCBIfam" id="TIGR04267">
    <property type="entry name" value="mod_HExxH"/>
    <property type="match status" value="1"/>
</dbReference>
<feature type="region of interest" description="Disordered" evidence="1">
    <location>
        <begin position="489"/>
        <end position="509"/>
    </location>
</feature>
<gene>
    <name evidence="2" type="ORF">Sipo8835_04495</name>
</gene>
<evidence type="ECO:0000313" key="2">
    <source>
        <dbReference type="EMBL" id="TQE38594.1"/>
    </source>
</evidence>
<dbReference type="Proteomes" id="UP000318720">
    <property type="component" value="Unassembled WGS sequence"/>
</dbReference>
<evidence type="ECO:0008006" key="4">
    <source>
        <dbReference type="Google" id="ProtNLM"/>
    </source>
</evidence>
<dbReference type="EMBL" id="SPAZ01000044">
    <property type="protein sequence ID" value="TQE38594.1"/>
    <property type="molecule type" value="Genomic_DNA"/>
</dbReference>
<dbReference type="SUPFAM" id="SSF48452">
    <property type="entry name" value="TPR-like"/>
    <property type="match status" value="1"/>
</dbReference>
<evidence type="ECO:0000256" key="1">
    <source>
        <dbReference type="SAM" id="MobiDB-lite"/>
    </source>
</evidence>
<dbReference type="InterPro" id="IPR011990">
    <property type="entry name" value="TPR-like_helical_dom_sf"/>
</dbReference>
<organism evidence="2 3">
    <name type="scientific">Streptomyces ipomoeae</name>
    <dbReference type="NCBI Taxonomy" id="103232"/>
    <lineage>
        <taxon>Bacteria</taxon>
        <taxon>Bacillati</taxon>
        <taxon>Actinomycetota</taxon>
        <taxon>Actinomycetes</taxon>
        <taxon>Kitasatosporales</taxon>
        <taxon>Streptomycetaceae</taxon>
        <taxon>Streptomyces</taxon>
    </lineage>
</organism>